<sequence length="173" mass="19545">MIKKHKWVTFLLALIPGLGHLYLNFTKQGLQIMIGTCACIILIPSIPLIFSFALAILWFYQMFDALQKASWMKAAAAEHERMMMGQETFGYPWSAQDWMTLGGYQKESTLNPVWTGAGCILVGGMVLLMTIFPDMWHWLLQQNVASVLLAVALIGYGLWILFKKPDRKGSESL</sequence>
<comment type="caution">
    <text evidence="2">The sequence shown here is derived from an EMBL/GenBank/DDBJ whole genome shotgun (WGS) entry which is preliminary data.</text>
</comment>
<evidence type="ECO:0000313" key="2">
    <source>
        <dbReference type="EMBL" id="MWV46549.1"/>
    </source>
</evidence>
<keyword evidence="3" id="KW-1185">Reference proteome</keyword>
<feature type="transmembrane region" description="Helical" evidence="1">
    <location>
        <begin position="113"/>
        <end position="132"/>
    </location>
</feature>
<gene>
    <name evidence="2" type="ORF">GRF59_23360</name>
</gene>
<feature type="transmembrane region" description="Helical" evidence="1">
    <location>
        <begin position="29"/>
        <end position="60"/>
    </location>
</feature>
<keyword evidence="1" id="KW-1133">Transmembrane helix</keyword>
<reference evidence="2 3" key="1">
    <citation type="submission" date="2019-12" db="EMBL/GenBank/DDBJ databases">
        <title>Paenibacillus sp. nov., an endophytic bacterium isolated from the stem of Dendrobium.</title>
        <authorList>
            <person name="Zhao R."/>
        </authorList>
    </citation>
    <scope>NUCLEOTIDE SEQUENCE [LARGE SCALE GENOMIC DNA]</scope>
    <source>
        <strain evidence="2 3">HJL G12</strain>
    </source>
</reference>
<evidence type="ECO:0008006" key="4">
    <source>
        <dbReference type="Google" id="ProtNLM"/>
    </source>
</evidence>
<dbReference type="RefSeq" id="WP_160500122.1">
    <property type="nucleotide sequence ID" value="NZ_WUBI01000004.1"/>
</dbReference>
<evidence type="ECO:0000313" key="3">
    <source>
        <dbReference type="Proteomes" id="UP000460318"/>
    </source>
</evidence>
<dbReference type="Proteomes" id="UP000460318">
    <property type="component" value="Unassembled WGS sequence"/>
</dbReference>
<dbReference type="EMBL" id="WUBI01000004">
    <property type="protein sequence ID" value="MWV46549.1"/>
    <property type="molecule type" value="Genomic_DNA"/>
</dbReference>
<evidence type="ECO:0000256" key="1">
    <source>
        <dbReference type="SAM" id="Phobius"/>
    </source>
</evidence>
<keyword evidence="1" id="KW-0472">Membrane</keyword>
<feature type="transmembrane region" description="Helical" evidence="1">
    <location>
        <begin position="144"/>
        <end position="162"/>
    </location>
</feature>
<accession>A0A7X3LKJ5</accession>
<protein>
    <recommendedName>
        <fullName evidence="4">TM2 domain-containing protein</fullName>
    </recommendedName>
</protein>
<organism evidence="2 3">
    <name type="scientific">Paenibacillus dendrobii</name>
    <dbReference type="NCBI Taxonomy" id="2691084"/>
    <lineage>
        <taxon>Bacteria</taxon>
        <taxon>Bacillati</taxon>
        <taxon>Bacillota</taxon>
        <taxon>Bacilli</taxon>
        <taxon>Bacillales</taxon>
        <taxon>Paenibacillaceae</taxon>
        <taxon>Paenibacillus</taxon>
    </lineage>
</organism>
<name>A0A7X3LKJ5_9BACL</name>
<proteinExistence type="predicted"/>
<dbReference type="AlphaFoldDB" id="A0A7X3LKJ5"/>
<keyword evidence="1" id="KW-0812">Transmembrane</keyword>